<reference evidence="1 2" key="1">
    <citation type="submission" date="2018-01" db="EMBL/GenBank/DDBJ databases">
        <authorList>
            <person name="Clerissi C."/>
        </authorList>
    </citation>
    <scope>NUCLEOTIDE SEQUENCE [LARGE SCALE GENOMIC DNA]</scope>
    <source>
        <strain evidence="1">Cupriavidus oxalaticus LMG 2235</strain>
    </source>
</reference>
<evidence type="ECO:0000313" key="1">
    <source>
        <dbReference type="EMBL" id="SPC12106.1"/>
    </source>
</evidence>
<dbReference type="EMBL" id="OGUS01000110">
    <property type="protein sequence ID" value="SPC12106.1"/>
    <property type="molecule type" value="Genomic_DNA"/>
</dbReference>
<comment type="caution">
    <text evidence="1">The sequence shown here is derived from an EMBL/GenBank/DDBJ whole genome shotgun (WGS) entry which is preliminary data.</text>
</comment>
<dbReference type="AlphaFoldDB" id="A0A976G8G6"/>
<sequence>MNPQLQAADKSLCNTVVNLP</sequence>
<evidence type="ECO:0000313" key="2">
    <source>
        <dbReference type="Proteomes" id="UP000256862"/>
    </source>
</evidence>
<name>A0A976G8G6_9BURK</name>
<accession>A0A976G8G6</accession>
<gene>
    <name evidence="1" type="ORF">CO2235_100126</name>
</gene>
<proteinExistence type="predicted"/>
<organism evidence="1 2">
    <name type="scientific">Cupriavidus oxalaticus</name>
    <dbReference type="NCBI Taxonomy" id="96344"/>
    <lineage>
        <taxon>Bacteria</taxon>
        <taxon>Pseudomonadati</taxon>
        <taxon>Pseudomonadota</taxon>
        <taxon>Betaproteobacteria</taxon>
        <taxon>Burkholderiales</taxon>
        <taxon>Burkholderiaceae</taxon>
        <taxon>Cupriavidus</taxon>
    </lineage>
</organism>
<dbReference type="Proteomes" id="UP000256862">
    <property type="component" value="Chromosome CO2235"/>
</dbReference>
<protein>
    <submittedName>
        <fullName evidence="1">Uncharacterized protein</fullName>
    </submittedName>
</protein>